<dbReference type="AlphaFoldDB" id="A0A1V8SWK8"/>
<feature type="compositionally biased region" description="Polar residues" evidence="4">
    <location>
        <begin position="82"/>
        <end position="91"/>
    </location>
</feature>
<dbReference type="GO" id="GO:0007165">
    <property type="term" value="P:signal transduction"/>
    <property type="evidence" value="ECO:0007669"/>
    <property type="project" value="UniProtKB-ARBA"/>
</dbReference>
<feature type="compositionally biased region" description="Low complexity" evidence="4">
    <location>
        <begin position="437"/>
        <end position="450"/>
    </location>
</feature>
<dbReference type="SUPFAM" id="SSF81296">
    <property type="entry name" value="E set domains"/>
    <property type="match status" value="1"/>
</dbReference>
<dbReference type="PANTHER" id="PTHR10343">
    <property type="entry name" value="5'-AMP-ACTIVATED PROTEIN KINASE , BETA SUBUNIT"/>
    <property type="match status" value="1"/>
</dbReference>
<proteinExistence type="inferred from homology"/>
<feature type="compositionally biased region" description="Polar residues" evidence="4">
    <location>
        <begin position="186"/>
        <end position="203"/>
    </location>
</feature>
<dbReference type="InterPro" id="IPR050827">
    <property type="entry name" value="CRP1_MDG1_kinase"/>
</dbReference>
<dbReference type="InterPro" id="IPR006828">
    <property type="entry name" value="ASC_dom"/>
</dbReference>
<organism evidence="6 7">
    <name type="scientific">Cryoendolithus antarcticus</name>
    <dbReference type="NCBI Taxonomy" id="1507870"/>
    <lineage>
        <taxon>Eukaryota</taxon>
        <taxon>Fungi</taxon>
        <taxon>Dikarya</taxon>
        <taxon>Ascomycota</taxon>
        <taxon>Pezizomycotina</taxon>
        <taxon>Dothideomycetes</taxon>
        <taxon>Dothideomycetidae</taxon>
        <taxon>Cladosporiales</taxon>
        <taxon>Cladosporiaceae</taxon>
        <taxon>Cryoendolithus</taxon>
    </lineage>
</organism>
<protein>
    <recommendedName>
        <fullName evidence="5">Association with the SNF1 complex (ASC) domain-containing protein</fullName>
    </recommendedName>
</protein>
<gene>
    <name evidence="6" type="ORF">B0A48_10197</name>
</gene>
<comment type="similarity">
    <text evidence="2">Belongs to the 5'-AMP-activated protein kinase beta subunit family.</text>
</comment>
<evidence type="ECO:0000313" key="6">
    <source>
        <dbReference type="EMBL" id="OQO03533.1"/>
    </source>
</evidence>
<sequence length="559" mass="58937">MGNSESKEKDKEHRTAATGSPAVARHARRKESAHSLSSASASHASSNTPPPLPTSSLISTTTSASHTTQHSRTHATAIPTISPASSHNLQPTAAAHSTRPLTPGGGNATLTPNDSAISQLQDSQHTMGSSQSKDAAHGRPTTLPTTATSPRPSSTDPAITEVPSPVFPSDSPSAHPVDVPSVPTFRRTSLDNTYTSPDPNSIGSPYGLPPSDYSRPPRLPLPIDEEGHVPGSPIISPQDLVSPVEGELEGLPRRTSVLSANTVDDEDALDNEAYTTAEAVDVPKVPTKIEWRGPGDKIFVTGTFVSWERKFKLTRSKEKPGVFSAVIGLKPGTHHIKFLVDGDMMTSNDMPTTVDFTNILVNYIEVVAPLPGDSAPPSATAEKQPLPGTAAAVGQSPGTADNVKPLDIRTVARPSDSTKQTTDKQPTAAIPISGTATHSTSSVKTSRSTSKGVPLPKAVIPPATYTQAIPQFFVDLDTYNDRKSEGYRRCDSVVKTLPQPPSLPGFLGKSILNGTTPHKDDASVLIMPNHTVLNHLATSSIKSGVLATSGTTRYKRKVM</sequence>
<feature type="compositionally biased region" description="Basic and acidic residues" evidence="4">
    <location>
        <begin position="1"/>
        <end position="15"/>
    </location>
</feature>
<dbReference type="InterPro" id="IPR032640">
    <property type="entry name" value="AMPK1_CBM"/>
</dbReference>
<dbReference type="Pfam" id="PF16561">
    <property type="entry name" value="AMPK1_CBM"/>
    <property type="match status" value="1"/>
</dbReference>
<evidence type="ECO:0000256" key="2">
    <source>
        <dbReference type="ARBA" id="ARBA00010926"/>
    </source>
</evidence>
<keyword evidence="3" id="KW-0963">Cytoplasm</keyword>
<feature type="compositionally biased region" description="Low complexity" evidence="4">
    <location>
        <begin position="140"/>
        <end position="173"/>
    </location>
</feature>
<dbReference type="STRING" id="1507870.A0A1V8SWK8"/>
<dbReference type="SUPFAM" id="SSF160219">
    <property type="entry name" value="AMPKBI-like"/>
    <property type="match status" value="1"/>
</dbReference>
<dbReference type="OrthoDB" id="531008at2759"/>
<feature type="compositionally biased region" description="Polar residues" evidence="4">
    <location>
        <begin position="108"/>
        <end position="133"/>
    </location>
</feature>
<dbReference type="PANTHER" id="PTHR10343:SF84">
    <property type="entry name" value="5'-AMP-ACTIVATED PROTEIN KINASE SUBUNIT BETA-1"/>
    <property type="match status" value="1"/>
</dbReference>
<dbReference type="GO" id="GO:0005737">
    <property type="term" value="C:cytoplasm"/>
    <property type="evidence" value="ECO:0007669"/>
    <property type="project" value="UniProtKB-SubCell"/>
</dbReference>
<feature type="compositionally biased region" description="Polar residues" evidence="4">
    <location>
        <begin position="415"/>
        <end position="425"/>
    </location>
</feature>
<feature type="region of interest" description="Disordered" evidence="4">
    <location>
        <begin position="1"/>
        <end position="213"/>
    </location>
</feature>
<dbReference type="GO" id="GO:0005634">
    <property type="term" value="C:nucleus"/>
    <property type="evidence" value="ECO:0007669"/>
    <property type="project" value="TreeGrafter"/>
</dbReference>
<reference evidence="7" key="1">
    <citation type="submission" date="2017-03" db="EMBL/GenBank/DDBJ databases">
        <title>Genomes of endolithic fungi from Antarctica.</title>
        <authorList>
            <person name="Coleine C."/>
            <person name="Masonjones S."/>
            <person name="Stajich J.E."/>
        </authorList>
    </citation>
    <scope>NUCLEOTIDE SEQUENCE [LARGE SCALE GENOMIC DNA]</scope>
    <source>
        <strain evidence="7">CCFEE 5527</strain>
    </source>
</reference>
<dbReference type="EMBL" id="NAJO01000024">
    <property type="protein sequence ID" value="OQO03533.1"/>
    <property type="molecule type" value="Genomic_DNA"/>
</dbReference>
<evidence type="ECO:0000259" key="5">
    <source>
        <dbReference type="SMART" id="SM01010"/>
    </source>
</evidence>
<dbReference type="InParanoid" id="A0A1V8SWK8"/>
<dbReference type="GO" id="GO:0019901">
    <property type="term" value="F:protein kinase binding"/>
    <property type="evidence" value="ECO:0007669"/>
    <property type="project" value="TreeGrafter"/>
</dbReference>
<dbReference type="InterPro" id="IPR037256">
    <property type="entry name" value="ASC_dom_sf"/>
</dbReference>
<feature type="compositionally biased region" description="Low complexity" evidence="4">
    <location>
        <begin position="34"/>
        <end position="47"/>
    </location>
</feature>
<feature type="compositionally biased region" description="Low complexity" evidence="4">
    <location>
        <begin position="54"/>
        <end position="77"/>
    </location>
</feature>
<dbReference type="GO" id="GO:0031588">
    <property type="term" value="C:nucleotide-activated protein kinase complex"/>
    <property type="evidence" value="ECO:0007669"/>
    <property type="project" value="TreeGrafter"/>
</dbReference>
<comment type="caution">
    <text evidence="6">The sequence shown here is derived from an EMBL/GenBank/DDBJ whole genome shotgun (WGS) entry which is preliminary data.</text>
</comment>
<evidence type="ECO:0000256" key="1">
    <source>
        <dbReference type="ARBA" id="ARBA00004496"/>
    </source>
</evidence>
<evidence type="ECO:0000256" key="4">
    <source>
        <dbReference type="SAM" id="MobiDB-lite"/>
    </source>
</evidence>
<dbReference type="Gene3D" id="2.60.40.10">
    <property type="entry name" value="Immunoglobulins"/>
    <property type="match status" value="1"/>
</dbReference>
<keyword evidence="7" id="KW-1185">Reference proteome</keyword>
<name>A0A1V8SWK8_9PEZI</name>
<dbReference type="SMART" id="SM01010">
    <property type="entry name" value="AMPKBI"/>
    <property type="match status" value="1"/>
</dbReference>
<dbReference type="InterPro" id="IPR014756">
    <property type="entry name" value="Ig_E-set"/>
</dbReference>
<dbReference type="Gene3D" id="6.20.250.60">
    <property type="match status" value="1"/>
</dbReference>
<dbReference type="CDD" id="cd02859">
    <property type="entry name" value="E_set_AMPKbeta_like_N"/>
    <property type="match status" value="1"/>
</dbReference>
<dbReference type="InterPro" id="IPR013783">
    <property type="entry name" value="Ig-like_fold"/>
</dbReference>
<dbReference type="Proteomes" id="UP000192596">
    <property type="component" value="Unassembled WGS sequence"/>
</dbReference>
<evidence type="ECO:0000313" key="7">
    <source>
        <dbReference type="Proteomes" id="UP000192596"/>
    </source>
</evidence>
<evidence type="ECO:0000256" key="3">
    <source>
        <dbReference type="ARBA" id="ARBA00022490"/>
    </source>
</evidence>
<dbReference type="FunFam" id="2.60.40.10:FF:000562">
    <property type="entry name" value="Snf1 kinase complex beta-subunit Gal83"/>
    <property type="match status" value="1"/>
</dbReference>
<feature type="region of interest" description="Disordered" evidence="4">
    <location>
        <begin position="374"/>
        <end position="457"/>
    </location>
</feature>
<feature type="domain" description="Association with the SNF1 complex (ASC)" evidence="5">
    <location>
        <begin position="458"/>
        <end position="558"/>
    </location>
</feature>
<dbReference type="Pfam" id="PF04739">
    <property type="entry name" value="AMPKBI"/>
    <property type="match status" value="1"/>
</dbReference>
<comment type="subcellular location">
    <subcellularLocation>
        <location evidence="1">Cytoplasm</location>
    </subcellularLocation>
</comment>
<accession>A0A1V8SWK8</accession>